<keyword evidence="2" id="KW-1185">Reference proteome</keyword>
<name>A0ABX7CKB3_SPHMU</name>
<proteinExistence type="predicted"/>
<reference evidence="1 2" key="1">
    <citation type="submission" date="2021-01" db="EMBL/GenBank/DDBJ databases">
        <title>FDA dAtabase for Regulatory Grade micrObial Sequences (FDA-ARGOS): Supporting development and validation of Infectious Disease Dx tests.</title>
        <authorList>
            <person name="Sproer C."/>
            <person name="Gronow S."/>
            <person name="Severitt S."/>
            <person name="Schroder I."/>
            <person name="Tallon L."/>
            <person name="Sadzewicz L."/>
            <person name="Zhao X."/>
            <person name="Boylan J."/>
            <person name="Ott S."/>
            <person name="Bowen H."/>
            <person name="Vavikolanu K."/>
            <person name="Mehta A."/>
            <person name="Aluvathingal J."/>
            <person name="Nadendla S."/>
            <person name="Lowell S."/>
            <person name="Myers T."/>
            <person name="Yan Y."/>
            <person name="Sichtig H."/>
        </authorList>
    </citation>
    <scope>NUCLEOTIDE SEQUENCE [LARGE SCALE GENOMIC DNA]</scope>
    <source>
        <strain evidence="1 2">FDAARGOS_1141</strain>
    </source>
</reference>
<dbReference type="InterPro" id="IPR016039">
    <property type="entry name" value="Thiolase-like"/>
</dbReference>
<gene>
    <name evidence="1" type="ORF">I6I98_14315</name>
</gene>
<dbReference type="Gene3D" id="3.40.47.10">
    <property type="match status" value="2"/>
</dbReference>
<sequence>MEEKISKAYIGGFCYTLGENELGLDEVGELNGNKELIRSLRNGGFEKVRESDNSVLELLGKSISKFLDKTLVDPGSIDAIIIATSSLGFTTHLIHSELSEFLIQMHLQNAYPILSSLSFCGNLLPAINSARSYVSSGIFKNVLVVIGDIIPKNTSKLTPPSMAIGSDASACCLITKNPIFNLEIEKVSFAVDAKAGLMDPDKDFMNYTKSVGSGIRQTIKDTFNYSSEKREDITQVFTNNYSINTCKSFLRLANVPERLFYDKNIARFGHAGATDILINISDYLSESMTGDKNSFLLLCTGPFMWSSTLINQL</sequence>
<evidence type="ECO:0008006" key="3">
    <source>
        <dbReference type="Google" id="ProtNLM"/>
    </source>
</evidence>
<organism evidence="1 2">
    <name type="scientific">Sphingobacterium multivorum</name>
    <dbReference type="NCBI Taxonomy" id="28454"/>
    <lineage>
        <taxon>Bacteria</taxon>
        <taxon>Pseudomonadati</taxon>
        <taxon>Bacteroidota</taxon>
        <taxon>Sphingobacteriia</taxon>
        <taxon>Sphingobacteriales</taxon>
        <taxon>Sphingobacteriaceae</taxon>
        <taxon>Sphingobacterium</taxon>
    </lineage>
</organism>
<protein>
    <recommendedName>
        <fullName evidence="3">3-oxoacyl-ACP synthase</fullName>
    </recommendedName>
</protein>
<accession>A0ABX7CKB3</accession>
<evidence type="ECO:0000313" key="2">
    <source>
        <dbReference type="Proteomes" id="UP000595498"/>
    </source>
</evidence>
<dbReference type="EMBL" id="CP068224">
    <property type="protein sequence ID" value="QQT51473.1"/>
    <property type="molecule type" value="Genomic_DNA"/>
</dbReference>
<evidence type="ECO:0000313" key="1">
    <source>
        <dbReference type="EMBL" id="QQT51473.1"/>
    </source>
</evidence>
<dbReference type="SUPFAM" id="SSF53901">
    <property type="entry name" value="Thiolase-like"/>
    <property type="match status" value="1"/>
</dbReference>
<dbReference type="Proteomes" id="UP000595498">
    <property type="component" value="Chromosome"/>
</dbReference>